<dbReference type="PANTHER" id="PTHR43130">
    <property type="entry name" value="ARAC-FAMILY TRANSCRIPTIONAL REGULATOR"/>
    <property type="match status" value="1"/>
</dbReference>
<organism evidence="4 5">
    <name type="scientific">Stackebrandtia endophytica</name>
    <dbReference type="NCBI Taxonomy" id="1496996"/>
    <lineage>
        <taxon>Bacteria</taxon>
        <taxon>Bacillati</taxon>
        <taxon>Actinomycetota</taxon>
        <taxon>Actinomycetes</taxon>
        <taxon>Glycomycetales</taxon>
        <taxon>Glycomycetaceae</taxon>
        <taxon>Stackebrandtia</taxon>
    </lineage>
</organism>
<dbReference type="PANTHER" id="PTHR43130:SF3">
    <property type="entry name" value="HTH-TYPE TRANSCRIPTIONAL REGULATOR RV1931C"/>
    <property type="match status" value="1"/>
</dbReference>
<dbReference type="Proteomes" id="UP000317043">
    <property type="component" value="Unassembled WGS sequence"/>
</dbReference>
<dbReference type="SMART" id="SM00342">
    <property type="entry name" value="HTH_ARAC"/>
    <property type="match status" value="1"/>
</dbReference>
<keyword evidence="5" id="KW-1185">Reference proteome</keyword>
<feature type="domain" description="HTH araC/xylS-type" evidence="3">
    <location>
        <begin position="210"/>
        <end position="297"/>
    </location>
</feature>
<dbReference type="EMBL" id="VFOW01000001">
    <property type="protein sequence ID" value="TQL79035.1"/>
    <property type="molecule type" value="Genomic_DNA"/>
</dbReference>
<keyword evidence="1" id="KW-0805">Transcription regulation</keyword>
<evidence type="ECO:0000256" key="2">
    <source>
        <dbReference type="ARBA" id="ARBA00023163"/>
    </source>
</evidence>
<name>A0A543B2I2_9ACTN</name>
<dbReference type="Pfam" id="PF01965">
    <property type="entry name" value="DJ-1_PfpI"/>
    <property type="match status" value="1"/>
</dbReference>
<dbReference type="Gene3D" id="3.40.50.880">
    <property type="match status" value="1"/>
</dbReference>
<evidence type="ECO:0000256" key="1">
    <source>
        <dbReference type="ARBA" id="ARBA00023015"/>
    </source>
</evidence>
<dbReference type="InterPro" id="IPR009057">
    <property type="entry name" value="Homeodomain-like_sf"/>
</dbReference>
<dbReference type="InParanoid" id="A0A543B2I2"/>
<accession>A0A543B2I2</accession>
<dbReference type="InterPro" id="IPR029062">
    <property type="entry name" value="Class_I_gatase-like"/>
</dbReference>
<dbReference type="Gene3D" id="1.10.10.60">
    <property type="entry name" value="Homeodomain-like"/>
    <property type="match status" value="1"/>
</dbReference>
<proteinExistence type="predicted"/>
<reference evidence="4 5" key="1">
    <citation type="submission" date="2019-06" db="EMBL/GenBank/DDBJ databases">
        <title>Sequencing the genomes of 1000 actinobacteria strains.</title>
        <authorList>
            <person name="Klenk H.-P."/>
        </authorList>
    </citation>
    <scope>NUCLEOTIDE SEQUENCE [LARGE SCALE GENOMIC DNA]</scope>
    <source>
        <strain evidence="4 5">DSM 45928</strain>
    </source>
</reference>
<dbReference type="PROSITE" id="PS01124">
    <property type="entry name" value="HTH_ARAC_FAMILY_2"/>
    <property type="match status" value="1"/>
</dbReference>
<dbReference type="Pfam" id="PF12833">
    <property type="entry name" value="HTH_18"/>
    <property type="match status" value="1"/>
</dbReference>
<dbReference type="GO" id="GO:0043565">
    <property type="term" value="F:sequence-specific DNA binding"/>
    <property type="evidence" value="ECO:0007669"/>
    <property type="project" value="InterPro"/>
</dbReference>
<gene>
    <name evidence="4" type="ORF">FB566_4636</name>
</gene>
<dbReference type="InterPro" id="IPR052158">
    <property type="entry name" value="INH-QAR"/>
</dbReference>
<dbReference type="SUPFAM" id="SSF46689">
    <property type="entry name" value="Homeodomain-like"/>
    <property type="match status" value="1"/>
</dbReference>
<dbReference type="CDD" id="cd03137">
    <property type="entry name" value="GATase1_AraC_1"/>
    <property type="match status" value="1"/>
</dbReference>
<dbReference type="InterPro" id="IPR002818">
    <property type="entry name" value="DJ-1/PfpI"/>
</dbReference>
<dbReference type="InterPro" id="IPR018060">
    <property type="entry name" value="HTH_AraC"/>
</dbReference>
<evidence type="ECO:0000259" key="3">
    <source>
        <dbReference type="PROSITE" id="PS01124"/>
    </source>
</evidence>
<protein>
    <submittedName>
        <fullName evidence="4">AraC family transcriptional regulator with amidase-like domain</fullName>
    </submittedName>
</protein>
<evidence type="ECO:0000313" key="5">
    <source>
        <dbReference type="Proteomes" id="UP000317043"/>
    </source>
</evidence>
<dbReference type="SUPFAM" id="SSF52317">
    <property type="entry name" value="Class I glutamine amidotransferase-like"/>
    <property type="match status" value="1"/>
</dbReference>
<dbReference type="GO" id="GO:0003700">
    <property type="term" value="F:DNA-binding transcription factor activity"/>
    <property type="evidence" value="ECO:0007669"/>
    <property type="project" value="InterPro"/>
</dbReference>
<dbReference type="AlphaFoldDB" id="A0A543B2I2"/>
<keyword evidence="2" id="KW-0804">Transcription</keyword>
<comment type="caution">
    <text evidence="4">The sequence shown here is derived from an EMBL/GenBank/DDBJ whole genome shotgun (WGS) entry which is preliminary data.</text>
</comment>
<evidence type="ECO:0000313" key="4">
    <source>
        <dbReference type="EMBL" id="TQL79035.1"/>
    </source>
</evidence>
<sequence length="297" mass="32372">MVAPGVHLLDLAGPAQAFATAAELADRSWRFSYVAETATVTSHQGLVLQPETSWPSLTPEDLIVVPGWRAGGKPHPSRLARSTLDRIARHHAEGGTVMSVCGGAFALAESGLLNGRRATTHHELQEELAQRYPAVSVIQDVLFVTADRVHTSAGIASGIDLSLHVIAERLGARIASRVARAMVVFARRNGSEPQASVLLRYRHHVDELAHRTQDIIDELYTRSLPLALLAEKVGASQRTVTRAFTRAVGMTPLRYQQALRRERADLLIASGVPIETAARKVGFEDARMLRRLRQNAG</sequence>